<keyword evidence="4 6" id="KW-0472">Membrane</keyword>
<evidence type="ECO:0000313" key="8">
    <source>
        <dbReference type="EMBL" id="KXZ53955.1"/>
    </source>
</evidence>
<feature type="region of interest" description="Disordered" evidence="5">
    <location>
        <begin position="462"/>
        <end position="500"/>
    </location>
</feature>
<evidence type="ECO:0000256" key="1">
    <source>
        <dbReference type="ARBA" id="ARBA00004141"/>
    </source>
</evidence>
<dbReference type="InterPro" id="IPR037185">
    <property type="entry name" value="EmrE-like"/>
</dbReference>
<comment type="caution">
    <text evidence="8">The sequence shown here is derived from an EMBL/GenBank/DDBJ whole genome shotgun (WGS) entry which is preliminary data.</text>
</comment>
<dbReference type="Pfam" id="PF03151">
    <property type="entry name" value="TPT"/>
    <property type="match status" value="1"/>
</dbReference>
<dbReference type="EMBL" id="LSYV01000007">
    <property type="protein sequence ID" value="KXZ53955.1"/>
    <property type="molecule type" value="Genomic_DNA"/>
</dbReference>
<name>A0A150GVV5_GONPE</name>
<proteinExistence type="predicted"/>
<keyword evidence="3 6" id="KW-1133">Transmembrane helix</keyword>
<evidence type="ECO:0000313" key="9">
    <source>
        <dbReference type="Proteomes" id="UP000075714"/>
    </source>
</evidence>
<dbReference type="SUPFAM" id="SSF103481">
    <property type="entry name" value="Multidrug resistance efflux transporter EmrE"/>
    <property type="match status" value="2"/>
</dbReference>
<feature type="transmembrane region" description="Helical" evidence="6">
    <location>
        <begin position="12"/>
        <end position="29"/>
    </location>
</feature>
<organism evidence="8 9">
    <name type="scientific">Gonium pectorale</name>
    <name type="common">Green alga</name>
    <dbReference type="NCBI Taxonomy" id="33097"/>
    <lineage>
        <taxon>Eukaryota</taxon>
        <taxon>Viridiplantae</taxon>
        <taxon>Chlorophyta</taxon>
        <taxon>core chlorophytes</taxon>
        <taxon>Chlorophyceae</taxon>
        <taxon>CS clade</taxon>
        <taxon>Chlamydomonadales</taxon>
        <taxon>Volvocaceae</taxon>
        <taxon>Gonium</taxon>
    </lineage>
</organism>
<comment type="subcellular location">
    <subcellularLocation>
        <location evidence="1">Membrane</location>
        <topology evidence="1">Multi-pass membrane protein</topology>
    </subcellularLocation>
</comment>
<evidence type="ECO:0000256" key="4">
    <source>
        <dbReference type="ARBA" id="ARBA00023136"/>
    </source>
</evidence>
<protein>
    <recommendedName>
        <fullName evidence="7">Sugar phosphate transporter domain-containing protein</fullName>
    </recommendedName>
</protein>
<sequence length="500" mass="53025">MEFLGRKAVKTVVLILVWYVLSTGLSLFNKQLVGKDHGLFGKGAFPAPLLMSSVQFICQTLLAKLVFALGIVERTHSRRMPWSDYFRLVVPNGVTTGLDIGFSNKSLVFINLSFYTVCKSTVPVFLLFFAFIWGIEKPSMHLAAVVLVIVSGLVLLVRGETKFDLLGFGLVMTASCLSGLRFTLTQVLLHGHQSSAALGGPLEVLELLTPVMSITVLIFSLGWEELWDVLPGSPYFDGLEHILLTLLVVATGAVLAFLMVWTEYQVIKETSSLTFMIAGTIKEVVTVLAAVIVMGDELTFVNVMGLAIVIGGVLLFNHYKYKKLRQQVEPQYVALDTAGKDDEDAARQPRPYIGRKGHSEGGTDGADALSPVSAAAVAAASTGFSGPSAAAGQAHQGGARQRPAGLEMVPLVTPGVVGWQITPEAARTLQSGSGSGNSADIEDVVVGVGYAGDTPAVAVALSGAGISGPPRSWARPVRTRPGSESESLLPSGTDAQAPTR</sequence>
<dbReference type="Proteomes" id="UP000075714">
    <property type="component" value="Unassembled WGS sequence"/>
</dbReference>
<evidence type="ECO:0000256" key="2">
    <source>
        <dbReference type="ARBA" id="ARBA00022692"/>
    </source>
</evidence>
<feature type="transmembrane region" description="Helical" evidence="6">
    <location>
        <begin position="142"/>
        <end position="159"/>
    </location>
</feature>
<dbReference type="AlphaFoldDB" id="A0A150GVV5"/>
<dbReference type="PANTHER" id="PTHR11132">
    <property type="entry name" value="SOLUTE CARRIER FAMILY 35"/>
    <property type="match status" value="1"/>
</dbReference>
<feature type="domain" description="Sugar phosphate transporter" evidence="7">
    <location>
        <begin position="10"/>
        <end position="317"/>
    </location>
</feature>
<accession>A0A150GVV5</accession>
<feature type="transmembrane region" description="Helical" evidence="6">
    <location>
        <begin position="300"/>
        <end position="317"/>
    </location>
</feature>
<keyword evidence="9" id="KW-1185">Reference proteome</keyword>
<feature type="transmembrane region" description="Helical" evidence="6">
    <location>
        <begin position="114"/>
        <end position="135"/>
    </location>
</feature>
<dbReference type="InterPro" id="IPR004853">
    <property type="entry name" value="Sugar_P_trans_dom"/>
</dbReference>
<dbReference type="STRING" id="33097.A0A150GVV5"/>
<evidence type="ECO:0000259" key="7">
    <source>
        <dbReference type="Pfam" id="PF03151"/>
    </source>
</evidence>
<feature type="transmembrane region" description="Helical" evidence="6">
    <location>
        <begin position="242"/>
        <end position="261"/>
    </location>
</feature>
<gene>
    <name evidence="8" type="ORF">GPECTOR_6g874</name>
</gene>
<evidence type="ECO:0000256" key="3">
    <source>
        <dbReference type="ARBA" id="ARBA00022989"/>
    </source>
</evidence>
<feature type="transmembrane region" description="Helical" evidence="6">
    <location>
        <begin position="165"/>
        <end position="184"/>
    </location>
</feature>
<reference evidence="9" key="1">
    <citation type="journal article" date="2016" name="Nat. Commun.">
        <title>The Gonium pectorale genome demonstrates co-option of cell cycle regulation during the evolution of multicellularity.</title>
        <authorList>
            <person name="Hanschen E.R."/>
            <person name="Marriage T.N."/>
            <person name="Ferris P.J."/>
            <person name="Hamaji T."/>
            <person name="Toyoda A."/>
            <person name="Fujiyama A."/>
            <person name="Neme R."/>
            <person name="Noguchi H."/>
            <person name="Minakuchi Y."/>
            <person name="Suzuki M."/>
            <person name="Kawai-Toyooka H."/>
            <person name="Smith D.R."/>
            <person name="Sparks H."/>
            <person name="Anderson J."/>
            <person name="Bakaric R."/>
            <person name="Luria V."/>
            <person name="Karger A."/>
            <person name="Kirschner M.W."/>
            <person name="Durand P.M."/>
            <person name="Michod R.E."/>
            <person name="Nozaki H."/>
            <person name="Olson B.J."/>
        </authorList>
    </citation>
    <scope>NUCLEOTIDE SEQUENCE [LARGE SCALE GENOMIC DNA]</scope>
    <source>
        <strain evidence="9">NIES-2863</strain>
    </source>
</reference>
<dbReference type="InterPro" id="IPR050186">
    <property type="entry name" value="TPT_transporter"/>
</dbReference>
<feature type="region of interest" description="Disordered" evidence="5">
    <location>
        <begin position="339"/>
        <end position="367"/>
    </location>
</feature>
<dbReference type="OrthoDB" id="18894at2759"/>
<feature type="transmembrane region" description="Helical" evidence="6">
    <location>
        <begin position="49"/>
        <end position="72"/>
    </location>
</feature>
<keyword evidence="2 6" id="KW-0812">Transmembrane</keyword>
<evidence type="ECO:0000256" key="6">
    <source>
        <dbReference type="SAM" id="Phobius"/>
    </source>
</evidence>
<evidence type="ECO:0000256" key="5">
    <source>
        <dbReference type="SAM" id="MobiDB-lite"/>
    </source>
</evidence>
<feature type="compositionally biased region" description="Polar residues" evidence="5">
    <location>
        <begin position="482"/>
        <end position="500"/>
    </location>
</feature>
<feature type="transmembrane region" description="Helical" evidence="6">
    <location>
        <begin position="273"/>
        <end position="294"/>
    </location>
</feature>
<dbReference type="GO" id="GO:0016020">
    <property type="term" value="C:membrane"/>
    <property type="evidence" value="ECO:0007669"/>
    <property type="project" value="UniProtKB-SubCell"/>
</dbReference>